<evidence type="ECO:0000313" key="3">
    <source>
        <dbReference type="EMBL" id="GAA3548131.1"/>
    </source>
</evidence>
<organism evidence="3 4">
    <name type="scientific">Amycolatopsis ultiminotia</name>
    <dbReference type="NCBI Taxonomy" id="543629"/>
    <lineage>
        <taxon>Bacteria</taxon>
        <taxon>Bacillati</taxon>
        <taxon>Actinomycetota</taxon>
        <taxon>Actinomycetes</taxon>
        <taxon>Pseudonocardiales</taxon>
        <taxon>Pseudonocardiaceae</taxon>
        <taxon>Amycolatopsis</taxon>
    </lineage>
</organism>
<evidence type="ECO:0000256" key="1">
    <source>
        <dbReference type="SAM" id="MobiDB-lite"/>
    </source>
</evidence>
<keyword evidence="4" id="KW-1185">Reference proteome</keyword>
<name>A0ABP6WDI6_9PSEU</name>
<protein>
    <submittedName>
        <fullName evidence="3">Uncharacterized protein</fullName>
    </submittedName>
</protein>
<reference evidence="4" key="1">
    <citation type="journal article" date="2019" name="Int. J. Syst. Evol. Microbiol.">
        <title>The Global Catalogue of Microorganisms (GCM) 10K type strain sequencing project: providing services to taxonomists for standard genome sequencing and annotation.</title>
        <authorList>
            <consortium name="The Broad Institute Genomics Platform"/>
            <consortium name="The Broad Institute Genome Sequencing Center for Infectious Disease"/>
            <person name="Wu L."/>
            <person name="Ma J."/>
        </authorList>
    </citation>
    <scope>NUCLEOTIDE SEQUENCE [LARGE SCALE GENOMIC DNA]</scope>
    <source>
        <strain evidence="4">JCM 16898</strain>
    </source>
</reference>
<feature type="compositionally biased region" description="Low complexity" evidence="1">
    <location>
        <begin position="22"/>
        <end position="38"/>
    </location>
</feature>
<keyword evidence="2" id="KW-0472">Membrane</keyword>
<feature type="transmembrane region" description="Helical" evidence="2">
    <location>
        <begin position="108"/>
        <end position="132"/>
    </location>
</feature>
<accession>A0ABP6WDI6</accession>
<evidence type="ECO:0000313" key="4">
    <source>
        <dbReference type="Proteomes" id="UP001500689"/>
    </source>
</evidence>
<feature type="region of interest" description="Disordered" evidence="1">
    <location>
        <begin position="14"/>
        <end position="60"/>
    </location>
</feature>
<sequence>MTRARRVRWVRWVNQPGGSGWPGDPTGAGSAGAPAGTDRLGRGREATPEPGVHPGSGPDRGPGSVFAGFPLNCASHAQLIDSAEAVLGGLMPESTEQTRSASGLARRIVTILWAVVSGVQFVIWLLMSLISMSFKAPFWLWTVGVGGVLLALWWYFGSDRRGAGSGSE</sequence>
<evidence type="ECO:0000256" key="2">
    <source>
        <dbReference type="SAM" id="Phobius"/>
    </source>
</evidence>
<comment type="caution">
    <text evidence="3">The sequence shown here is derived from an EMBL/GenBank/DDBJ whole genome shotgun (WGS) entry which is preliminary data.</text>
</comment>
<dbReference type="EMBL" id="BAAAZN010000006">
    <property type="protein sequence ID" value="GAA3548131.1"/>
    <property type="molecule type" value="Genomic_DNA"/>
</dbReference>
<gene>
    <name evidence="3" type="ORF">GCM10022222_34660</name>
</gene>
<keyword evidence="2" id="KW-1133">Transmembrane helix</keyword>
<keyword evidence="2" id="KW-0812">Transmembrane</keyword>
<feature type="transmembrane region" description="Helical" evidence="2">
    <location>
        <begin position="138"/>
        <end position="156"/>
    </location>
</feature>
<dbReference type="Proteomes" id="UP001500689">
    <property type="component" value="Unassembled WGS sequence"/>
</dbReference>
<proteinExistence type="predicted"/>